<accession>A0AAN5C218</accession>
<feature type="non-terminal residue" evidence="1">
    <location>
        <position position="1"/>
    </location>
</feature>
<reference evidence="2" key="1">
    <citation type="submission" date="2022-10" db="EMBL/GenBank/DDBJ databases">
        <title>Genome assembly of Pristionchus species.</title>
        <authorList>
            <person name="Yoshida K."/>
            <person name="Sommer R.J."/>
        </authorList>
    </citation>
    <scope>NUCLEOTIDE SEQUENCE [LARGE SCALE GENOMIC DNA]</scope>
    <source>
        <strain evidence="2">RS5460</strain>
    </source>
</reference>
<dbReference type="Proteomes" id="UP001328107">
    <property type="component" value="Unassembled WGS sequence"/>
</dbReference>
<evidence type="ECO:0000313" key="2">
    <source>
        <dbReference type="Proteomes" id="UP001328107"/>
    </source>
</evidence>
<dbReference type="EMBL" id="BTRK01000001">
    <property type="protein sequence ID" value="GMR33993.1"/>
    <property type="molecule type" value="Genomic_DNA"/>
</dbReference>
<keyword evidence="2" id="KW-1185">Reference proteome</keyword>
<gene>
    <name evidence="1" type="ORF">PMAYCL1PPCAC_04188</name>
</gene>
<proteinExistence type="predicted"/>
<comment type="caution">
    <text evidence="1">The sequence shown here is derived from an EMBL/GenBank/DDBJ whole genome shotgun (WGS) entry which is preliminary data.</text>
</comment>
<protein>
    <recommendedName>
        <fullName evidence="3">WD40 domain-containing protein</fullName>
    </recommendedName>
</protein>
<organism evidence="1 2">
    <name type="scientific">Pristionchus mayeri</name>
    <dbReference type="NCBI Taxonomy" id="1317129"/>
    <lineage>
        <taxon>Eukaryota</taxon>
        <taxon>Metazoa</taxon>
        <taxon>Ecdysozoa</taxon>
        <taxon>Nematoda</taxon>
        <taxon>Chromadorea</taxon>
        <taxon>Rhabditida</taxon>
        <taxon>Rhabditina</taxon>
        <taxon>Diplogasteromorpha</taxon>
        <taxon>Diplogasteroidea</taxon>
        <taxon>Neodiplogasteridae</taxon>
        <taxon>Pristionchus</taxon>
    </lineage>
</organism>
<feature type="non-terminal residue" evidence="1">
    <location>
        <position position="129"/>
    </location>
</feature>
<name>A0AAN5C218_9BILA</name>
<evidence type="ECO:0000313" key="1">
    <source>
        <dbReference type="EMBL" id="GMR33993.1"/>
    </source>
</evidence>
<dbReference type="AlphaFoldDB" id="A0AAN5C218"/>
<sequence>PLSSAMTSPSMINFKLVDADASEVRRQPLEGSIIGSRNNHTDANGNAATQVIRMSDRSASYADRLVWSAFIPSHVVAMSANSVWTVLATSDSHLIVLSSTTGTQRIKLKLDSTASQLGLEGSRCCVITK</sequence>
<evidence type="ECO:0008006" key="3">
    <source>
        <dbReference type="Google" id="ProtNLM"/>
    </source>
</evidence>